<dbReference type="PANTHER" id="PTHR11079">
    <property type="entry name" value="CYTOSINE DEAMINASE FAMILY MEMBER"/>
    <property type="match status" value="1"/>
</dbReference>
<dbReference type="Gene3D" id="3.40.140.10">
    <property type="entry name" value="Cytidine Deaminase, domain 2"/>
    <property type="match status" value="1"/>
</dbReference>
<evidence type="ECO:0000256" key="5">
    <source>
        <dbReference type="ARBA" id="ARBA00022801"/>
    </source>
</evidence>
<dbReference type="HAMAP" id="MF_00972">
    <property type="entry name" value="tRNA_aden_deaminase"/>
    <property type="match status" value="1"/>
</dbReference>
<proteinExistence type="inferred from homology"/>
<sequence>MEFEAGSHHWFMREALKEAYKAYGKNETPIGAVMVKDGSIIARGHNQKELTNDPTNHAEMAVIREACAKLGTWRLNDCDLYVTLEPCTMCAGAIIQARVGRLFIGSLDPKAGAAGSVIDVLKVDAFNHRVEVTYGILQEECSEILKNFFKELRKRKSNRKI</sequence>
<feature type="binding site" evidence="8">
    <location>
        <position position="87"/>
    </location>
    <ligand>
        <name>Zn(2+)</name>
        <dbReference type="ChEBI" id="CHEBI:29105"/>
        <note>catalytic</note>
    </ligand>
</feature>
<reference evidence="10 11" key="1">
    <citation type="submission" date="2017-09" db="EMBL/GenBank/DDBJ databases">
        <title>Evaluation of Pacific Biosciences Sequencing Technology to Finishing C. thermocellum Genome Sequences.</title>
        <authorList>
            <person name="Brown S."/>
        </authorList>
    </citation>
    <scope>NUCLEOTIDE SEQUENCE [LARGE SCALE GENOMIC DNA]</scope>
    <source>
        <strain evidence="10 11">AD2</strain>
    </source>
</reference>
<comment type="catalytic activity">
    <reaction evidence="7 8">
        <text>adenosine(34) in tRNA + H2O + H(+) = inosine(34) in tRNA + NH4(+)</text>
        <dbReference type="Rhea" id="RHEA:43168"/>
        <dbReference type="Rhea" id="RHEA-COMP:10373"/>
        <dbReference type="Rhea" id="RHEA-COMP:10374"/>
        <dbReference type="ChEBI" id="CHEBI:15377"/>
        <dbReference type="ChEBI" id="CHEBI:15378"/>
        <dbReference type="ChEBI" id="CHEBI:28938"/>
        <dbReference type="ChEBI" id="CHEBI:74411"/>
        <dbReference type="ChEBI" id="CHEBI:82852"/>
        <dbReference type="EC" id="3.5.4.33"/>
    </reaction>
</comment>
<dbReference type="InterPro" id="IPR002125">
    <property type="entry name" value="CMP_dCMP_dom"/>
</dbReference>
<dbReference type="Proteomes" id="UP000223596">
    <property type="component" value="Unassembled WGS sequence"/>
</dbReference>
<evidence type="ECO:0000256" key="4">
    <source>
        <dbReference type="ARBA" id="ARBA00022723"/>
    </source>
</evidence>
<dbReference type="GeneID" id="35803905"/>
<evidence type="ECO:0000256" key="2">
    <source>
        <dbReference type="ARBA" id="ARBA00011738"/>
    </source>
</evidence>
<keyword evidence="5 8" id="KW-0378">Hydrolase</keyword>
<name>A0AB36TBV3_ACETH</name>
<dbReference type="InterPro" id="IPR016192">
    <property type="entry name" value="APOBEC/CMP_deaminase_Zn-bd"/>
</dbReference>
<evidence type="ECO:0000256" key="3">
    <source>
        <dbReference type="ARBA" id="ARBA00022694"/>
    </source>
</evidence>
<dbReference type="PROSITE" id="PS00903">
    <property type="entry name" value="CYT_DCMP_DEAMINASES_1"/>
    <property type="match status" value="1"/>
</dbReference>
<dbReference type="GO" id="GO:0052717">
    <property type="term" value="F:tRNA-specific adenosine-34 deaminase activity"/>
    <property type="evidence" value="ECO:0007669"/>
    <property type="project" value="UniProtKB-UniRule"/>
</dbReference>
<dbReference type="PROSITE" id="PS51747">
    <property type="entry name" value="CYT_DCMP_DEAMINASES_2"/>
    <property type="match status" value="1"/>
</dbReference>
<dbReference type="PANTHER" id="PTHR11079:SF202">
    <property type="entry name" value="TRNA-SPECIFIC ADENOSINE DEAMINASE"/>
    <property type="match status" value="1"/>
</dbReference>
<dbReference type="AlphaFoldDB" id="A0AB36TBV3"/>
<feature type="binding site" evidence="8">
    <location>
        <position position="90"/>
    </location>
    <ligand>
        <name>Zn(2+)</name>
        <dbReference type="ChEBI" id="CHEBI:29105"/>
        <note>catalytic</note>
    </ligand>
</feature>
<dbReference type="SUPFAM" id="SSF53927">
    <property type="entry name" value="Cytidine deaminase-like"/>
    <property type="match status" value="1"/>
</dbReference>
<organism evidence="10 11">
    <name type="scientific">Acetivibrio thermocellus AD2</name>
    <dbReference type="NCBI Taxonomy" id="1138384"/>
    <lineage>
        <taxon>Bacteria</taxon>
        <taxon>Bacillati</taxon>
        <taxon>Bacillota</taxon>
        <taxon>Clostridia</taxon>
        <taxon>Eubacteriales</taxon>
        <taxon>Oscillospiraceae</taxon>
        <taxon>Acetivibrio</taxon>
    </lineage>
</organism>
<evidence type="ECO:0000256" key="1">
    <source>
        <dbReference type="ARBA" id="ARBA00010669"/>
    </source>
</evidence>
<comment type="cofactor">
    <cofactor evidence="8">
        <name>Zn(2+)</name>
        <dbReference type="ChEBI" id="CHEBI:29105"/>
    </cofactor>
    <text evidence="8">Binds 1 zinc ion per subunit.</text>
</comment>
<feature type="active site" description="Proton donor" evidence="8">
    <location>
        <position position="59"/>
    </location>
</feature>
<comment type="function">
    <text evidence="8">Catalyzes the deamination of adenosine to inosine at the wobble position 34 of tRNA(Arg2).</text>
</comment>
<evidence type="ECO:0000256" key="7">
    <source>
        <dbReference type="ARBA" id="ARBA00048045"/>
    </source>
</evidence>
<dbReference type="InterPro" id="IPR058535">
    <property type="entry name" value="MafB19-deam"/>
</dbReference>
<evidence type="ECO:0000313" key="11">
    <source>
        <dbReference type="Proteomes" id="UP000223596"/>
    </source>
</evidence>
<dbReference type="GO" id="GO:0002100">
    <property type="term" value="P:tRNA wobble adenosine to inosine editing"/>
    <property type="evidence" value="ECO:0007669"/>
    <property type="project" value="UniProtKB-UniRule"/>
</dbReference>
<dbReference type="FunFam" id="3.40.140.10:FF:000005">
    <property type="entry name" value="tRNA-specific adenosine deaminase"/>
    <property type="match status" value="1"/>
</dbReference>
<gene>
    <name evidence="8" type="primary">tadA</name>
    <name evidence="10" type="ORF">M972_1190</name>
</gene>
<comment type="similarity">
    <text evidence="1">Belongs to the cytidine and deoxycytidylate deaminase family. ADAT2 subfamily.</text>
</comment>
<dbReference type="GO" id="GO:0008270">
    <property type="term" value="F:zinc ion binding"/>
    <property type="evidence" value="ECO:0007669"/>
    <property type="project" value="UniProtKB-UniRule"/>
</dbReference>
<feature type="domain" description="CMP/dCMP-type deaminase" evidence="9">
    <location>
        <begin position="6"/>
        <end position="117"/>
    </location>
</feature>
<comment type="caution">
    <text evidence="10">The sequence shown here is derived from an EMBL/GenBank/DDBJ whole genome shotgun (WGS) entry which is preliminary data.</text>
</comment>
<evidence type="ECO:0000259" key="9">
    <source>
        <dbReference type="PROSITE" id="PS51747"/>
    </source>
</evidence>
<dbReference type="NCBIfam" id="NF008113">
    <property type="entry name" value="PRK10860.1"/>
    <property type="match status" value="1"/>
</dbReference>
<keyword evidence="4 8" id="KW-0479">Metal-binding</keyword>
<accession>A0AB36TBV3</accession>
<feature type="binding site" evidence="8">
    <location>
        <position position="57"/>
    </location>
    <ligand>
        <name>Zn(2+)</name>
        <dbReference type="ChEBI" id="CHEBI:29105"/>
        <note>catalytic</note>
    </ligand>
</feature>
<evidence type="ECO:0000313" key="10">
    <source>
        <dbReference type="EMBL" id="PFH01359.1"/>
    </source>
</evidence>
<evidence type="ECO:0000256" key="6">
    <source>
        <dbReference type="ARBA" id="ARBA00022833"/>
    </source>
</evidence>
<evidence type="ECO:0000256" key="8">
    <source>
        <dbReference type="HAMAP-Rule" id="MF_00972"/>
    </source>
</evidence>
<dbReference type="InterPro" id="IPR028883">
    <property type="entry name" value="tRNA_aden_deaminase"/>
</dbReference>
<protein>
    <recommendedName>
        <fullName evidence="8">tRNA-specific adenosine deaminase</fullName>
        <ecNumber evidence="8">3.5.4.33</ecNumber>
    </recommendedName>
</protein>
<dbReference type="CDD" id="cd01285">
    <property type="entry name" value="nucleoside_deaminase"/>
    <property type="match status" value="1"/>
</dbReference>
<comment type="subunit">
    <text evidence="2 8">Homodimer.</text>
</comment>
<keyword evidence="3 8" id="KW-0819">tRNA processing</keyword>
<keyword evidence="6 8" id="KW-0862">Zinc</keyword>
<dbReference type="Pfam" id="PF14437">
    <property type="entry name" value="MafB19-deam"/>
    <property type="match status" value="1"/>
</dbReference>
<dbReference type="RefSeq" id="WP_003513159.1">
    <property type="nucleotide sequence ID" value="NZ_CP013828.1"/>
</dbReference>
<dbReference type="InterPro" id="IPR016193">
    <property type="entry name" value="Cytidine_deaminase-like"/>
</dbReference>
<dbReference type="EMBL" id="PDBW01000001">
    <property type="protein sequence ID" value="PFH01359.1"/>
    <property type="molecule type" value="Genomic_DNA"/>
</dbReference>
<dbReference type="EC" id="3.5.4.33" evidence="8"/>